<name>A0A1Y2EJ78_9PEZI</name>
<dbReference type="RefSeq" id="XP_040720956.1">
    <property type="nucleotide sequence ID" value="XM_040857418.1"/>
</dbReference>
<dbReference type="SMART" id="SM00066">
    <property type="entry name" value="GAL4"/>
    <property type="match status" value="1"/>
</dbReference>
<evidence type="ECO:0000256" key="2">
    <source>
        <dbReference type="ARBA" id="ARBA00022833"/>
    </source>
</evidence>
<dbReference type="PROSITE" id="PS50048">
    <property type="entry name" value="ZN2_CY6_FUNGAL_2"/>
    <property type="match status" value="1"/>
</dbReference>
<sequence>MPQSLSSLERGNPPPRRKACSACIKAKRRCDLGQPGCTRCSLRKIPCRYSRPERSDDSRTGPIDNMSDILKTTDILEVSPQPEVPSTIDAIPTITDTSTSGAFALTLTDFSNDDVFNLGFMSPEPPNSLDTIPPLKTPSASDPSNDTVATGITLPLVPPRTRDLEARSIAVQTRLRYAIDQLNAAPRRMALENGTPWSHPLLYRHSMPRSLEDAQACCALYMAKNEINATVILRSILSRATELASQPMPSGPPELLARTNALLLYSIMMLFDGDIYARTLAEHNLLALRDSAVEILKHINFPNPDTPPQVLSLYPLSMAREFWAEWIFQESARRTSLMTFFFLQTYRLLQGEVAGQCGGNLYLCHSLTISAHLWEAKDAVDFAEAWQGRKYILATPSNLWSVVDDAMAEDVDALGKILLTAMMGIDEFKGWMISRDGRL</sequence>
<dbReference type="SUPFAM" id="SSF57701">
    <property type="entry name" value="Zn2/Cys6 DNA-binding domain"/>
    <property type="match status" value="1"/>
</dbReference>
<dbReference type="GO" id="GO:0000981">
    <property type="term" value="F:DNA-binding transcription factor activity, RNA polymerase II-specific"/>
    <property type="evidence" value="ECO:0007669"/>
    <property type="project" value="InterPro"/>
</dbReference>
<gene>
    <name evidence="7" type="ORF">BCR38DRAFT_381888</name>
</gene>
<evidence type="ECO:0000256" key="4">
    <source>
        <dbReference type="ARBA" id="ARBA00023163"/>
    </source>
</evidence>
<evidence type="ECO:0000256" key="1">
    <source>
        <dbReference type="ARBA" id="ARBA00022723"/>
    </source>
</evidence>
<dbReference type="GeneID" id="63773630"/>
<dbReference type="Proteomes" id="UP000193689">
    <property type="component" value="Unassembled WGS sequence"/>
</dbReference>
<keyword evidence="1" id="KW-0479">Metal-binding</keyword>
<keyword evidence="4" id="KW-0804">Transcription</keyword>
<dbReference type="AlphaFoldDB" id="A0A1Y2EJ78"/>
<keyword evidence="8" id="KW-1185">Reference proteome</keyword>
<dbReference type="OrthoDB" id="4216928at2759"/>
<dbReference type="CDD" id="cd00067">
    <property type="entry name" value="GAL4"/>
    <property type="match status" value="1"/>
</dbReference>
<accession>A0A1Y2EJ78</accession>
<protein>
    <recommendedName>
        <fullName evidence="6">Zn(2)-C6 fungal-type domain-containing protein</fullName>
    </recommendedName>
</protein>
<proteinExistence type="predicted"/>
<keyword evidence="3" id="KW-0805">Transcription regulation</keyword>
<dbReference type="Gene3D" id="4.10.240.10">
    <property type="entry name" value="Zn(2)-C6 fungal-type DNA-binding domain"/>
    <property type="match status" value="1"/>
</dbReference>
<reference evidence="7 8" key="1">
    <citation type="submission" date="2016-07" db="EMBL/GenBank/DDBJ databases">
        <title>Pervasive Adenine N6-methylation of Active Genes in Fungi.</title>
        <authorList>
            <consortium name="DOE Joint Genome Institute"/>
            <person name="Mondo S.J."/>
            <person name="Dannebaum R.O."/>
            <person name="Kuo R.C."/>
            <person name="Labutti K."/>
            <person name="Haridas S."/>
            <person name="Kuo A."/>
            <person name="Salamov A."/>
            <person name="Ahrendt S.R."/>
            <person name="Lipzen A."/>
            <person name="Sullivan W."/>
            <person name="Andreopoulos W.B."/>
            <person name="Clum A."/>
            <person name="Lindquist E."/>
            <person name="Daum C."/>
            <person name="Ramamoorthy G.K."/>
            <person name="Gryganskyi A."/>
            <person name="Culley D."/>
            <person name="Magnuson J.K."/>
            <person name="James T.Y."/>
            <person name="O'Malley M.A."/>
            <person name="Stajich J.E."/>
            <person name="Spatafora J.W."/>
            <person name="Visel A."/>
            <person name="Grigoriev I.V."/>
        </authorList>
    </citation>
    <scope>NUCLEOTIDE SEQUENCE [LARGE SCALE GENOMIC DNA]</scope>
    <source>
        <strain evidence="7 8">CBS 129021</strain>
    </source>
</reference>
<dbReference type="STRING" id="1141098.A0A1Y2EJ78"/>
<keyword evidence="5" id="KW-0539">Nucleus</keyword>
<dbReference type="Pfam" id="PF00172">
    <property type="entry name" value="Zn_clus"/>
    <property type="match status" value="1"/>
</dbReference>
<dbReference type="PANTHER" id="PTHR47660:SF3">
    <property type="entry name" value="FINGER DOMAIN PROTEIN, PUTATIVE (AFU_ORTHOLOGUE AFUA_4G03310)-RELATED"/>
    <property type="match status" value="1"/>
</dbReference>
<comment type="caution">
    <text evidence="7">The sequence shown here is derived from an EMBL/GenBank/DDBJ whole genome shotgun (WGS) entry which is preliminary data.</text>
</comment>
<dbReference type="InParanoid" id="A0A1Y2EJ78"/>
<evidence type="ECO:0000259" key="6">
    <source>
        <dbReference type="PROSITE" id="PS50048"/>
    </source>
</evidence>
<organism evidence="7 8">
    <name type="scientific">Pseudomassariella vexata</name>
    <dbReference type="NCBI Taxonomy" id="1141098"/>
    <lineage>
        <taxon>Eukaryota</taxon>
        <taxon>Fungi</taxon>
        <taxon>Dikarya</taxon>
        <taxon>Ascomycota</taxon>
        <taxon>Pezizomycotina</taxon>
        <taxon>Sordariomycetes</taxon>
        <taxon>Xylariomycetidae</taxon>
        <taxon>Amphisphaeriales</taxon>
        <taxon>Pseudomassariaceae</taxon>
        <taxon>Pseudomassariella</taxon>
    </lineage>
</organism>
<evidence type="ECO:0000313" key="8">
    <source>
        <dbReference type="Proteomes" id="UP000193689"/>
    </source>
</evidence>
<dbReference type="InterPro" id="IPR036864">
    <property type="entry name" value="Zn2-C6_fun-type_DNA-bd_sf"/>
</dbReference>
<evidence type="ECO:0000256" key="5">
    <source>
        <dbReference type="ARBA" id="ARBA00023242"/>
    </source>
</evidence>
<evidence type="ECO:0000256" key="3">
    <source>
        <dbReference type="ARBA" id="ARBA00023015"/>
    </source>
</evidence>
<keyword evidence="2" id="KW-0862">Zinc</keyword>
<evidence type="ECO:0000313" key="7">
    <source>
        <dbReference type="EMBL" id="ORY71364.1"/>
    </source>
</evidence>
<dbReference type="PANTHER" id="PTHR47660">
    <property type="entry name" value="TRANSCRIPTION FACTOR WITH C2H2 AND ZN(2)-CYS(6) DNA BINDING DOMAIN (EUROFUNG)-RELATED-RELATED"/>
    <property type="match status" value="1"/>
</dbReference>
<dbReference type="InterPro" id="IPR001138">
    <property type="entry name" value="Zn2Cys6_DnaBD"/>
</dbReference>
<feature type="domain" description="Zn(2)-C6 fungal-type" evidence="6">
    <location>
        <begin position="19"/>
        <end position="49"/>
    </location>
</feature>
<dbReference type="GO" id="GO:0008270">
    <property type="term" value="F:zinc ion binding"/>
    <property type="evidence" value="ECO:0007669"/>
    <property type="project" value="InterPro"/>
</dbReference>
<dbReference type="EMBL" id="MCFJ01000001">
    <property type="protein sequence ID" value="ORY71364.1"/>
    <property type="molecule type" value="Genomic_DNA"/>
</dbReference>